<organism evidence="5 6">
    <name type="scientific">Candidatus Gottesmanbacteria bacterium GW2011_GWA2_42_18</name>
    <dbReference type="NCBI Taxonomy" id="1618442"/>
    <lineage>
        <taxon>Bacteria</taxon>
        <taxon>Candidatus Gottesmaniibacteriota</taxon>
    </lineage>
</organism>
<dbReference type="GO" id="GO:0004420">
    <property type="term" value="F:hydroxymethylglutaryl-CoA reductase (NADPH) activity"/>
    <property type="evidence" value="ECO:0007669"/>
    <property type="project" value="UniProtKB-EC"/>
</dbReference>
<sequence length="382" mass="41119">MFRRFKNIESRRGFFEKKIKQPLSVFSFYPPGLSEAEKRNCENMIGAVQVPLGVAGPLRIKRAKSFHDYYLPLATTEGALVASVARGCKIITACGGASVLTENKGITRGSVFITGGILESRKLSDWLERHLEEFKSVASETSAHLELSQIFKRYFGNRLFIRFTFDSQDAMGMNMATIASEKIAAVITAKTGFKCLAIAANFDTDKKPSYLNFILGRGRAVWAEIELEEKLVMQILKTTPALIHEVNIEKNLHGSILSGSLGFNAHFANILAAIFLATGQDIAHVSEGNLGITSTKIINKSLTVSVYLPDLPIGTVGGGTYLPSQRAALQIMGVNGGGRGKKAAELAEIIGGAVLAGEISLLAAIASGTLGSSHQRLARSGR</sequence>
<dbReference type="InterPro" id="IPR023074">
    <property type="entry name" value="HMG_CoA_Rdtase_cat_sf"/>
</dbReference>
<evidence type="ECO:0000256" key="3">
    <source>
        <dbReference type="ARBA" id="ARBA00022857"/>
    </source>
</evidence>
<comment type="caution">
    <text evidence="5">The sequence shown here is derived from an EMBL/GenBank/DDBJ whole genome shotgun (WGS) entry which is preliminary data.</text>
</comment>
<keyword evidence="3" id="KW-0521">NADP</keyword>
<evidence type="ECO:0000313" key="5">
    <source>
        <dbReference type="EMBL" id="KKS46880.1"/>
    </source>
</evidence>
<dbReference type="InterPro" id="IPR004554">
    <property type="entry name" value="HMG_CoA_Rdtase_eu_arc"/>
</dbReference>
<dbReference type="EMBL" id="LCDD01000012">
    <property type="protein sequence ID" value="KKS46880.1"/>
    <property type="molecule type" value="Genomic_DNA"/>
</dbReference>
<protein>
    <recommendedName>
        <fullName evidence="2">hydroxymethylglutaryl-CoA reductase (NADPH)</fullName>
        <ecNumber evidence="2">1.1.1.34</ecNumber>
    </recommendedName>
</protein>
<dbReference type="Pfam" id="PF00368">
    <property type="entry name" value="HMG-CoA_red"/>
    <property type="match status" value="1"/>
</dbReference>
<dbReference type="PRINTS" id="PR00071">
    <property type="entry name" value="HMGCOARDTASE"/>
</dbReference>
<dbReference type="InterPro" id="IPR009023">
    <property type="entry name" value="HMG_CoA_Rdtase_NAD(P)-bd_sf"/>
</dbReference>
<reference evidence="5 6" key="1">
    <citation type="journal article" date="2015" name="Nature">
        <title>rRNA introns, odd ribosomes, and small enigmatic genomes across a large radiation of phyla.</title>
        <authorList>
            <person name="Brown C.T."/>
            <person name="Hug L.A."/>
            <person name="Thomas B.C."/>
            <person name="Sharon I."/>
            <person name="Castelle C.J."/>
            <person name="Singh A."/>
            <person name="Wilkins M.J."/>
            <person name="Williams K.H."/>
            <person name="Banfield J.F."/>
        </authorList>
    </citation>
    <scope>NUCLEOTIDE SEQUENCE [LARGE SCALE GENOMIC DNA]</scope>
</reference>
<dbReference type="Gene3D" id="3.90.770.10">
    <property type="entry name" value="3-hydroxy-3-methylglutaryl-coenzyme A Reductase, Chain A, domain 2"/>
    <property type="match status" value="1"/>
</dbReference>
<dbReference type="PANTHER" id="PTHR10572">
    <property type="entry name" value="3-HYDROXY-3-METHYLGLUTARYL-COENZYME A REDUCTASE"/>
    <property type="match status" value="1"/>
</dbReference>
<dbReference type="CDD" id="cd00643">
    <property type="entry name" value="HMG-CoA_reductase_classI"/>
    <property type="match status" value="1"/>
</dbReference>
<accession>A0A0G0ZDS4</accession>
<dbReference type="PROSITE" id="PS00066">
    <property type="entry name" value="HMG_COA_REDUCTASE_1"/>
    <property type="match status" value="1"/>
</dbReference>
<dbReference type="Proteomes" id="UP000034320">
    <property type="component" value="Unassembled WGS sequence"/>
</dbReference>
<keyword evidence="4" id="KW-0560">Oxidoreductase</keyword>
<evidence type="ECO:0000256" key="4">
    <source>
        <dbReference type="ARBA" id="ARBA00023002"/>
    </source>
</evidence>
<dbReference type="GO" id="GO:0015936">
    <property type="term" value="P:coenzyme A metabolic process"/>
    <property type="evidence" value="ECO:0007669"/>
    <property type="project" value="InterPro"/>
</dbReference>
<dbReference type="PANTHER" id="PTHR10572:SF24">
    <property type="entry name" value="3-HYDROXY-3-METHYLGLUTARYL-COENZYME A REDUCTASE"/>
    <property type="match status" value="1"/>
</dbReference>
<dbReference type="EC" id="1.1.1.34" evidence="2"/>
<dbReference type="PATRIC" id="fig|1618442.3.peg.576"/>
<name>A0A0G0ZDS4_9BACT</name>
<evidence type="ECO:0000256" key="2">
    <source>
        <dbReference type="ARBA" id="ARBA00012999"/>
    </source>
</evidence>
<gene>
    <name evidence="5" type="ORF">UV09_C0012G0049</name>
</gene>
<dbReference type="InterPro" id="IPR002202">
    <property type="entry name" value="HMG_CoA_Rdtase"/>
</dbReference>
<comment type="similarity">
    <text evidence="1">Belongs to the HMG-CoA reductase family.</text>
</comment>
<dbReference type="GO" id="GO:0008299">
    <property type="term" value="P:isoprenoid biosynthetic process"/>
    <property type="evidence" value="ECO:0007669"/>
    <property type="project" value="InterPro"/>
</dbReference>
<dbReference type="SUPFAM" id="SSF55035">
    <property type="entry name" value="NAD-binding domain of HMG-CoA reductase"/>
    <property type="match status" value="1"/>
</dbReference>
<dbReference type="InterPro" id="IPR009029">
    <property type="entry name" value="HMG_CoA_Rdtase_sub-bd_dom_sf"/>
</dbReference>
<dbReference type="Gene3D" id="3.30.70.420">
    <property type="entry name" value="Hydroxymethylglutaryl-CoA reductase, class I/II, NAD/NADP-binding domain"/>
    <property type="match status" value="1"/>
</dbReference>
<dbReference type="SUPFAM" id="SSF56542">
    <property type="entry name" value="Substrate-binding domain of HMG-CoA reductase"/>
    <property type="match status" value="1"/>
</dbReference>
<proteinExistence type="inferred from homology"/>
<dbReference type="GO" id="GO:0016126">
    <property type="term" value="P:sterol biosynthetic process"/>
    <property type="evidence" value="ECO:0007669"/>
    <property type="project" value="TreeGrafter"/>
</dbReference>
<dbReference type="AlphaFoldDB" id="A0A0G0ZDS4"/>
<evidence type="ECO:0000313" key="6">
    <source>
        <dbReference type="Proteomes" id="UP000034320"/>
    </source>
</evidence>
<dbReference type="InterPro" id="IPR023076">
    <property type="entry name" value="HMG_CoA_Rdtase_CS"/>
</dbReference>
<dbReference type="PROSITE" id="PS50065">
    <property type="entry name" value="HMG_COA_REDUCTASE_4"/>
    <property type="match status" value="1"/>
</dbReference>
<evidence type="ECO:0000256" key="1">
    <source>
        <dbReference type="ARBA" id="ARBA00007661"/>
    </source>
</evidence>
<dbReference type="PROSITE" id="PS00318">
    <property type="entry name" value="HMG_COA_REDUCTASE_2"/>
    <property type="match status" value="1"/>
</dbReference>